<dbReference type="GO" id="GO:0051604">
    <property type="term" value="P:protein maturation"/>
    <property type="evidence" value="ECO:0007669"/>
    <property type="project" value="TreeGrafter"/>
</dbReference>
<sequence>MPASTAGSSDEILLDHGTGAKLSQELVQMIAETLGDVYTGIMEDSAILPVETGRIAMTTDSFVVDPPFFGNGDIGKIAVCGTVNDLAVAGARPKYLTLGMILETGLPIERLKQVLVSIRETAREAGVQIVGGDTKVVRKGEADQLYLNTAGVGVFERAPLSMADVRPGDKVILSGPIGNHTVHLLSIREGLGFEQRVDSDCAPLNNLIDGVLSRVPDGAVRSMRDVTRGGLTAVLHEYAGRLGRTVRVDQESLPIQHETAMAADMLGINPLHCANEGCLALFVDPAAEADVLAALRSLPYGEHAVTIGEICEDAEALVLLRDAGGRETQIEELLGAELPRLC</sequence>
<dbReference type="PANTHER" id="PTHR30303">
    <property type="entry name" value="HYDROGENASE ISOENZYMES FORMATION PROTEIN HYPE"/>
    <property type="match status" value="1"/>
</dbReference>
<evidence type="ECO:0000256" key="1">
    <source>
        <dbReference type="ARBA" id="ARBA00006243"/>
    </source>
</evidence>
<dbReference type="InterPro" id="IPR036921">
    <property type="entry name" value="PurM-like_N_sf"/>
</dbReference>
<dbReference type="InterPro" id="IPR011854">
    <property type="entry name" value="HypE"/>
</dbReference>
<evidence type="ECO:0000259" key="2">
    <source>
        <dbReference type="Pfam" id="PF00586"/>
    </source>
</evidence>
<dbReference type="Gene3D" id="3.30.1330.10">
    <property type="entry name" value="PurM-like, N-terminal domain"/>
    <property type="match status" value="1"/>
</dbReference>
<comment type="similarity">
    <text evidence="1">Belongs to the HypE family.</text>
</comment>
<reference evidence="4 5" key="1">
    <citation type="submission" date="2020-08" db="EMBL/GenBank/DDBJ databases">
        <title>Sequencing the genomes of 1000 actinobacteria strains.</title>
        <authorList>
            <person name="Klenk H.-P."/>
        </authorList>
    </citation>
    <scope>NUCLEOTIDE SEQUENCE [LARGE SCALE GENOMIC DNA]</scope>
    <source>
        <strain evidence="4 5">DSM 40084</strain>
    </source>
</reference>
<dbReference type="RefSeq" id="WP_184984811.1">
    <property type="nucleotide sequence ID" value="NZ_JACHNE010000001.1"/>
</dbReference>
<proteinExistence type="inferred from homology"/>
<dbReference type="PIRSF" id="PIRSF005644">
    <property type="entry name" value="Hdrgns_mtr_HypE"/>
    <property type="match status" value="1"/>
</dbReference>
<dbReference type="Proteomes" id="UP000590647">
    <property type="component" value="Unassembled WGS sequence"/>
</dbReference>
<dbReference type="SUPFAM" id="SSF55326">
    <property type="entry name" value="PurM N-terminal domain-like"/>
    <property type="match status" value="1"/>
</dbReference>
<protein>
    <submittedName>
        <fullName evidence="4">Hydrogenase expression/formation protein HypE</fullName>
    </submittedName>
</protein>
<dbReference type="InterPro" id="IPR010918">
    <property type="entry name" value="PurM-like_C_dom"/>
</dbReference>
<accession>A0A7W9H498</accession>
<comment type="caution">
    <text evidence="4">The sequence shown here is derived from an EMBL/GenBank/DDBJ whole genome shotgun (WGS) entry which is preliminary data.</text>
</comment>
<evidence type="ECO:0000313" key="5">
    <source>
        <dbReference type="Proteomes" id="UP000590647"/>
    </source>
</evidence>
<name>A0A7W9H498_9ACTN</name>
<dbReference type="CDD" id="cd02197">
    <property type="entry name" value="HypE"/>
    <property type="match status" value="1"/>
</dbReference>
<dbReference type="NCBIfam" id="TIGR02124">
    <property type="entry name" value="hypE"/>
    <property type="match status" value="1"/>
</dbReference>
<dbReference type="PANTHER" id="PTHR30303:SF0">
    <property type="entry name" value="CARBAMOYL DEHYDRATASE HYPE"/>
    <property type="match status" value="1"/>
</dbReference>
<evidence type="ECO:0000259" key="3">
    <source>
        <dbReference type="Pfam" id="PF02769"/>
    </source>
</evidence>
<dbReference type="EMBL" id="JACHNE010000001">
    <property type="protein sequence ID" value="MBB5795440.1"/>
    <property type="molecule type" value="Genomic_DNA"/>
</dbReference>
<dbReference type="InterPro" id="IPR036676">
    <property type="entry name" value="PurM-like_C_sf"/>
</dbReference>
<feature type="domain" description="PurM-like N-terminal" evidence="2">
    <location>
        <begin position="43"/>
        <end position="154"/>
    </location>
</feature>
<dbReference type="InterPro" id="IPR016188">
    <property type="entry name" value="PurM-like_N"/>
</dbReference>
<dbReference type="SUPFAM" id="SSF56042">
    <property type="entry name" value="PurM C-terminal domain-like"/>
    <property type="match status" value="1"/>
</dbReference>
<feature type="domain" description="PurM-like C-terminal" evidence="3">
    <location>
        <begin position="166"/>
        <end position="314"/>
    </location>
</feature>
<keyword evidence="5" id="KW-1185">Reference proteome</keyword>
<organism evidence="4 5">
    <name type="scientific">Streptomyces caelestis</name>
    <dbReference type="NCBI Taxonomy" id="36816"/>
    <lineage>
        <taxon>Bacteria</taxon>
        <taxon>Bacillati</taxon>
        <taxon>Actinomycetota</taxon>
        <taxon>Actinomycetes</taxon>
        <taxon>Kitasatosporales</taxon>
        <taxon>Streptomycetaceae</taxon>
        <taxon>Streptomyces</taxon>
    </lineage>
</organism>
<dbReference type="AlphaFoldDB" id="A0A7W9H498"/>
<dbReference type="Pfam" id="PF02769">
    <property type="entry name" value="AIRS_C"/>
    <property type="match status" value="1"/>
</dbReference>
<dbReference type="Pfam" id="PF00586">
    <property type="entry name" value="AIRS"/>
    <property type="match status" value="1"/>
</dbReference>
<dbReference type="Gene3D" id="3.90.650.10">
    <property type="entry name" value="PurM-like C-terminal domain"/>
    <property type="match status" value="1"/>
</dbReference>
<gene>
    <name evidence="4" type="ORF">HDA41_003404</name>
</gene>
<evidence type="ECO:0000313" key="4">
    <source>
        <dbReference type="EMBL" id="MBB5795440.1"/>
    </source>
</evidence>